<dbReference type="OrthoDB" id="24847at2"/>
<dbReference type="Gene3D" id="3.40.50.1820">
    <property type="entry name" value="alpha/beta hydrolase"/>
    <property type="match status" value="1"/>
</dbReference>
<keyword evidence="1 3" id="KW-0378">Hydrolase</keyword>
<keyword evidence="4" id="KW-1185">Reference proteome</keyword>
<evidence type="ECO:0000259" key="2">
    <source>
        <dbReference type="Pfam" id="PF20434"/>
    </source>
</evidence>
<evidence type="ECO:0000256" key="1">
    <source>
        <dbReference type="ARBA" id="ARBA00022801"/>
    </source>
</evidence>
<gene>
    <name evidence="3" type="ORF">F7O84_10220</name>
</gene>
<evidence type="ECO:0000313" key="4">
    <source>
        <dbReference type="Proteomes" id="UP000461768"/>
    </source>
</evidence>
<reference evidence="3 4" key="1">
    <citation type="submission" date="2019-09" db="EMBL/GenBank/DDBJ databases">
        <authorList>
            <person name="Valk L.C."/>
        </authorList>
    </citation>
    <scope>NUCLEOTIDE SEQUENCE [LARGE SCALE GENOMIC DNA]</scope>
    <source>
        <strain evidence="3">GalUA</strain>
    </source>
</reference>
<dbReference type="AlphaFoldDB" id="A0A7V7UFY5"/>
<name>A0A7V7UFY5_9FIRM</name>
<dbReference type="PANTHER" id="PTHR48081">
    <property type="entry name" value="AB HYDROLASE SUPERFAMILY PROTEIN C4A8.06C"/>
    <property type="match status" value="1"/>
</dbReference>
<evidence type="ECO:0000313" key="3">
    <source>
        <dbReference type="EMBL" id="KAB1437951.1"/>
    </source>
</evidence>
<dbReference type="PANTHER" id="PTHR48081:SF13">
    <property type="entry name" value="ALPHA_BETA HYDROLASE"/>
    <property type="match status" value="1"/>
</dbReference>
<reference evidence="3 4" key="2">
    <citation type="submission" date="2020-02" db="EMBL/GenBank/DDBJ databases">
        <title>Candidatus Galacturonibacter soehngenii shows hetero-acetogenic catabolism of galacturonic acid but lacks a canonical carbon monoxide dehydrogenase/acetyl-CoA synthase complex.</title>
        <authorList>
            <person name="Diender M."/>
            <person name="Stouten G.R."/>
            <person name="Petersen J.F."/>
            <person name="Nielsen P.H."/>
            <person name="Dueholm M.S."/>
            <person name="Pronk J.T."/>
            <person name="Van Loosdrecht M.C.M."/>
        </authorList>
    </citation>
    <scope>NUCLEOTIDE SEQUENCE [LARGE SCALE GENOMIC DNA]</scope>
    <source>
        <strain evidence="3">GalUA</strain>
    </source>
</reference>
<dbReference type="Proteomes" id="UP000461768">
    <property type="component" value="Unassembled WGS sequence"/>
</dbReference>
<feature type="domain" description="BD-FAE-like" evidence="2">
    <location>
        <begin position="61"/>
        <end position="260"/>
    </location>
</feature>
<accession>A0A7V7UFY5</accession>
<dbReference type="InterPro" id="IPR029058">
    <property type="entry name" value="AB_hydrolase_fold"/>
</dbReference>
<dbReference type="GO" id="GO:0016787">
    <property type="term" value="F:hydrolase activity"/>
    <property type="evidence" value="ECO:0007669"/>
    <property type="project" value="UniProtKB-KW"/>
</dbReference>
<organism evidence="3 4">
    <name type="scientific">Candidatus Galacturonatibacter soehngenii</name>
    <dbReference type="NCBI Taxonomy" id="2307010"/>
    <lineage>
        <taxon>Bacteria</taxon>
        <taxon>Bacillati</taxon>
        <taxon>Bacillota</taxon>
        <taxon>Clostridia</taxon>
        <taxon>Lachnospirales</taxon>
        <taxon>Lachnospiraceae</taxon>
        <taxon>Candidatus Galacturonatibacter</taxon>
    </lineage>
</organism>
<protein>
    <submittedName>
        <fullName evidence="3">Alpha/beta hydrolase</fullName>
    </submittedName>
</protein>
<dbReference type="InterPro" id="IPR050300">
    <property type="entry name" value="GDXG_lipolytic_enzyme"/>
</dbReference>
<dbReference type="RefSeq" id="WP_151144599.1">
    <property type="nucleotide sequence ID" value="NZ_WAGX01000005.1"/>
</dbReference>
<proteinExistence type="predicted"/>
<sequence>MVPEMKYSYETMPKVINYPKGTKVIKGDKDNIRAFISDDIIYCKRDGIELRLRMVYPMSLEEHKKYPLFFHVQGSAWMKQNLNDHILDLKDIVTNGYILAIVEYRFSDVTLFPGQILDAKCAMRYIQNHSDELQVDLENVFVSGDSSGGHTSTMCWATWKNGMLDYTNEPLCSVKGFIDLYGVSNLASMHHYESAFEHETNSPATAILGIDHLSNHLEKALTASPIYFINDESNDDPLLIMHGNKDRVVPFEQSIELFEKCVEHKKKVEFYCVDDADHGGSVFYCKETLKQIIEFLKKYTIL</sequence>
<dbReference type="EMBL" id="WAGX01000005">
    <property type="protein sequence ID" value="KAB1437951.1"/>
    <property type="molecule type" value="Genomic_DNA"/>
</dbReference>
<dbReference type="InterPro" id="IPR049492">
    <property type="entry name" value="BD-FAE-like_dom"/>
</dbReference>
<dbReference type="Pfam" id="PF20434">
    <property type="entry name" value="BD-FAE"/>
    <property type="match status" value="1"/>
</dbReference>
<comment type="caution">
    <text evidence="3">The sequence shown here is derived from an EMBL/GenBank/DDBJ whole genome shotgun (WGS) entry which is preliminary data.</text>
</comment>
<dbReference type="SUPFAM" id="SSF53474">
    <property type="entry name" value="alpha/beta-Hydrolases"/>
    <property type="match status" value="1"/>
</dbReference>